<reference evidence="2 3" key="1">
    <citation type="submission" date="2024-02" db="EMBL/GenBank/DDBJ databases">
        <authorList>
            <person name="Chen Y."/>
            <person name="Shah S."/>
            <person name="Dougan E. K."/>
            <person name="Thang M."/>
            <person name="Chan C."/>
        </authorList>
    </citation>
    <scope>NUCLEOTIDE SEQUENCE [LARGE SCALE GENOMIC DNA]</scope>
</reference>
<feature type="region of interest" description="Disordered" evidence="1">
    <location>
        <begin position="271"/>
        <end position="293"/>
    </location>
</feature>
<protein>
    <submittedName>
        <fullName evidence="2">Uncharacterized protein</fullName>
    </submittedName>
</protein>
<dbReference type="EMBL" id="CAXAMN010028239">
    <property type="protein sequence ID" value="CAK9115779.1"/>
    <property type="molecule type" value="Genomic_DNA"/>
</dbReference>
<feature type="compositionally biased region" description="Basic and acidic residues" evidence="1">
    <location>
        <begin position="282"/>
        <end position="293"/>
    </location>
</feature>
<gene>
    <name evidence="2" type="ORF">CCMP2556_LOCUS53527</name>
</gene>
<evidence type="ECO:0000313" key="3">
    <source>
        <dbReference type="Proteomes" id="UP001642484"/>
    </source>
</evidence>
<evidence type="ECO:0000256" key="1">
    <source>
        <dbReference type="SAM" id="MobiDB-lite"/>
    </source>
</evidence>
<sequence length="293" mass="32202">MFLSDEAIELLWPLVTETPSVSAAYEEFAKIWAACGLPPQPLSPDLAGPVYCDDPDEPLLSEAERLRAADPALWQLVYIPPIFDSSGMEVLTFDSLEEAEAKLNSLKLGEIDEGGGIIFKAGVPVAEKLVLKYCEKEDFHGFLKDVTKEPERPLERSLEDNIKAVTEALLERINELKKLAPEIARLKGEYEGRPERPSMAYGKPCMALVETGWSLASCLTLPGMGPLTEIHPDQIPFIISLLITPYLSPLSPQLTDFSYPFSDGLPASHFQSASASPGTLRTHSESRKACWGL</sequence>
<comment type="caution">
    <text evidence="2">The sequence shown here is derived from an EMBL/GenBank/DDBJ whole genome shotgun (WGS) entry which is preliminary data.</text>
</comment>
<organism evidence="2 3">
    <name type="scientific">Durusdinium trenchii</name>
    <dbReference type="NCBI Taxonomy" id="1381693"/>
    <lineage>
        <taxon>Eukaryota</taxon>
        <taxon>Sar</taxon>
        <taxon>Alveolata</taxon>
        <taxon>Dinophyceae</taxon>
        <taxon>Suessiales</taxon>
        <taxon>Symbiodiniaceae</taxon>
        <taxon>Durusdinium</taxon>
    </lineage>
</organism>
<evidence type="ECO:0000313" key="2">
    <source>
        <dbReference type="EMBL" id="CAK9115779.1"/>
    </source>
</evidence>
<accession>A0ABP0STL9</accession>
<name>A0ABP0STL9_9DINO</name>
<dbReference type="Proteomes" id="UP001642484">
    <property type="component" value="Unassembled WGS sequence"/>
</dbReference>
<keyword evidence="3" id="KW-1185">Reference proteome</keyword>
<feature type="compositionally biased region" description="Polar residues" evidence="1">
    <location>
        <begin position="271"/>
        <end position="281"/>
    </location>
</feature>
<proteinExistence type="predicted"/>